<dbReference type="PANTHER" id="PTHR14969">
    <property type="entry name" value="SPHINGOSINE-1-PHOSPHATE PHOSPHOHYDROLASE"/>
    <property type="match status" value="1"/>
</dbReference>
<dbReference type="InterPro" id="IPR036938">
    <property type="entry name" value="PAP2/HPO_sf"/>
</dbReference>
<organism evidence="8 9">
    <name type="scientific">Sphingomonas baiyangensis</name>
    <dbReference type="NCBI Taxonomy" id="2572576"/>
    <lineage>
        <taxon>Bacteria</taxon>
        <taxon>Pseudomonadati</taxon>
        <taxon>Pseudomonadota</taxon>
        <taxon>Alphaproteobacteria</taxon>
        <taxon>Sphingomonadales</taxon>
        <taxon>Sphingomonadaceae</taxon>
        <taxon>Sphingomonas</taxon>
    </lineage>
</organism>
<dbReference type="SUPFAM" id="SSF48317">
    <property type="entry name" value="Acid phosphatase/Vanadium-dependent haloperoxidase"/>
    <property type="match status" value="1"/>
</dbReference>
<gene>
    <name evidence="8" type="ORF">FBR43_00770</name>
</gene>
<dbReference type="EMBL" id="SWKR01000001">
    <property type="protein sequence ID" value="TKD52918.1"/>
    <property type="molecule type" value="Genomic_DNA"/>
</dbReference>
<keyword evidence="5" id="KW-1133">Transmembrane helix</keyword>
<comment type="caution">
    <text evidence="8">The sequence shown here is derived from an EMBL/GenBank/DDBJ whole genome shotgun (WGS) entry which is preliminary data.</text>
</comment>
<reference evidence="8 9" key="1">
    <citation type="submission" date="2019-04" db="EMBL/GenBank/DDBJ databases">
        <authorList>
            <person name="Yang Y."/>
            <person name="Wei D."/>
        </authorList>
    </citation>
    <scope>NUCLEOTIDE SEQUENCE [LARGE SCALE GENOMIC DNA]</scope>
    <source>
        <strain evidence="8 9">L-1-4w-11</strain>
    </source>
</reference>
<keyword evidence="6" id="KW-0472">Membrane</keyword>
<keyword evidence="9" id="KW-1185">Reference proteome</keyword>
<feature type="domain" description="Phosphatidic acid phosphatase type 2/haloperoxidase" evidence="7">
    <location>
        <begin position="79"/>
        <end position="192"/>
    </location>
</feature>
<evidence type="ECO:0000313" key="8">
    <source>
        <dbReference type="EMBL" id="TKD52918.1"/>
    </source>
</evidence>
<dbReference type="InterPro" id="IPR000326">
    <property type="entry name" value="PAP2/HPO"/>
</dbReference>
<dbReference type="Pfam" id="PF01569">
    <property type="entry name" value="PAP2"/>
    <property type="match status" value="1"/>
</dbReference>
<dbReference type="PANTHER" id="PTHR14969:SF62">
    <property type="entry name" value="DECAPRENYLPHOSPHORYL-5-PHOSPHORIBOSE PHOSPHATASE RV3807C-RELATED"/>
    <property type="match status" value="1"/>
</dbReference>
<evidence type="ECO:0000256" key="2">
    <source>
        <dbReference type="ARBA" id="ARBA00022475"/>
    </source>
</evidence>
<keyword evidence="3" id="KW-0812">Transmembrane</keyword>
<keyword evidence="2" id="KW-1003">Cell membrane</keyword>
<name>A0A4V5PV72_9SPHN</name>
<evidence type="ECO:0000256" key="5">
    <source>
        <dbReference type="ARBA" id="ARBA00022989"/>
    </source>
</evidence>
<evidence type="ECO:0000259" key="7">
    <source>
        <dbReference type="SMART" id="SM00014"/>
    </source>
</evidence>
<dbReference type="SMART" id="SM00014">
    <property type="entry name" value="acidPPc"/>
    <property type="match status" value="1"/>
</dbReference>
<evidence type="ECO:0000256" key="6">
    <source>
        <dbReference type="ARBA" id="ARBA00023136"/>
    </source>
</evidence>
<evidence type="ECO:0000313" key="9">
    <source>
        <dbReference type="Proteomes" id="UP000309138"/>
    </source>
</evidence>
<evidence type="ECO:0000256" key="1">
    <source>
        <dbReference type="ARBA" id="ARBA00004651"/>
    </source>
</evidence>
<dbReference type="Proteomes" id="UP000309138">
    <property type="component" value="Unassembled WGS sequence"/>
</dbReference>
<dbReference type="Gene3D" id="1.20.144.10">
    <property type="entry name" value="Phosphatidic acid phosphatase type 2/haloperoxidase"/>
    <property type="match status" value="1"/>
</dbReference>
<evidence type="ECO:0000256" key="3">
    <source>
        <dbReference type="ARBA" id="ARBA00022692"/>
    </source>
</evidence>
<keyword evidence="4" id="KW-0378">Hydrolase</keyword>
<comment type="subcellular location">
    <subcellularLocation>
        <location evidence="1">Cell membrane</location>
        <topology evidence="1">Multi-pass membrane protein</topology>
    </subcellularLocation>
</comment>
<evidence type="ECO:0000256" key="4">
    <source>
        <dbReference type="ARBA" id="ARBA00022801"/>
    </source>
</evidence>
<dbReference type="GO" id="GO:0016787">
    <property type="term" value="F:hydrolase activity"/>
    <property type="evidence" value="ECO:0007669"/>
    <property type="project" value="UniProtKB-KW"/>
</dbReference>
<accession>A0A4V5PV72</accession>
<sequence length="207" mass="21901">MRVQAIDMGQIRQQAIEAVAAIEDADLAITQALAHQRHRPEVRHAGWLSEAADQPPLVALSTAVIVGGLVARQPAMARTGARMLAAHALATAIKTAIKRSVDRTRPDHALVAGYRMERGDSDTHELSSFPSGHTAGAVAVAEAVAADAPVLAAPMRLLAAGVGIVQVPRCKHYVSDVVVGAAIGWAAQRIVAGFERKLETWIQPRRG</sequence>
<dbReference type="AlphaFoldDB" id="A0A4V5PV72"/>
<dbReference type="GO" id="GO:0005886">
    <property type="term" value="C:plasma membrane"/>
    <property type="evidence" value="ECO:0007669"/>
    <property type="project" value="UniProtKB-SubCell"/>
</dbReference>
<protein>
    <submittedName>
        <fullName evidence="8">Phosphatase PAP2 family protein</fullName>
    </submittedName>
</protein>
<proteinExistence type="predicted"/>